<keyword evidence="2" id="KW-0614">Plasmid</keyword>
<organism evidence="2 3">
    <name type="scientific">Pseudomonas amygdali pv. lachrymans str. M301315</name>
    <dbReference type="NCBI Taxonomy" id="629260"/>
    <lineage>
        <taxon>Bacteria</taxon>
        <taxon>Pseudomonadati</taxon>
        <taxon>Pseudomonadota</taxon>
        <taxon>Gammaproteobacteria</taxon>
        <taxon>Pseudomonadales</taxon>
        <taxon>Pseudomonadaceae</taxon>
        <taxon>Pseudomonas</taxon>
        <taxon>Pseudomonas amygdali</taxon>
    </lineage>
</organism>
<dbReference type="EMBL" id="CP031226">
    <property type="protein sequence ID" value="AXH59471.1"/>
    <property type="molecule type" value="Genomic_DNA"/>
</dbReference>
<proteinExistence type="predicted"/>
<evidence type="ECO:0000313" key="2">
    <source>
        <dbReference type="EMBL" id="AXH59471.1"/>
    </source>
</evidence>
<reference evidence="2 3" key="1">
    <citation type="journal article" date="2011" name="PLoS Pathog.">
        <title>Dynamic evolution of pathogenicity revealed by sequencing and comparative genomics of 19 Pseudomonas syringae isolates.</title>
        <authorList>
            <person name="Baltrus D.A."/>
            <person name="Nishimura M.T."/>
            <person name="Romanchuk A."/>
            <person name="Chang J.H."/>
            <person name="Mukhtar M.S."/>
            <person name="Cherkis K."/>
            <person name="Roach J."/>
            <person name="Grant S.R."/>
            <person name="Jones C.D."/>
            <person name="Dangl J.L."/>
        </authorList>
    </citation>
    <scope>NUCLEOTIDE SEQUENCE [LARGE SCALE GENOMIC DNA]</scope>
    <source>
        <strain evidence="2 3">M301315</strain>
    </source>
</reference>
<evidence type="ECO:0000313" key="3">
    <source>
        <dbReference type="Proteomes" id="UP000006426"/>
    </source>
</evidence>
<gene>
    <name evidence="2" type="ORF">PLA107_030050</name>
</gene>
<dbReference type="AlphaFoldDB" id="A0AAD0PVD0"/>
<protein>
    <submittedName>
        <fullName evidence="2">Uncharacterized protein</fullName>
    </submittedName>
</protein>
<sequence length="72" mass="8253">MIHRKSEIDKRLQAKTPFWKGLWLMARLAGRFIWSLGPHNWSIQKLATAGKEDPLSNDLAKETSTSTMNTLK</sequence>
<feature type="region of interest" description="Disordered" evidence="1">
    <location>
        <begin position="52"/>
        <end position="72"/>
    </location>
</feature>
<accession>A0AAD0PVD0</accession>
<feature type="compositionally biased region" description="Polar residues" evidence="1">
    <location>
        <begin position="62"/>
        <end position="72"/>
    </location>
</feature>
<dbReference type="Proteomes" id="UP000006426">
    <property type="component" value="Plasmid pmppla107"/>
</dbReference>
<evidence type="ECO:0000256" key="1">
    <source>
        <dbReference type="SAM" id="MobiDB-lite"/>
    </source>
</evidence>
<geneLocation type="plasmid" evidence="3">
    <name>pmppla107</name>
</geneLocation>
<dbReference type="RefSeq" id="WP_005742339.1">
    <property type="nucleotide sequence ID" value="NZ_CP031226.1"/>
</dbReference>
<dbReference type="GeneID" id="39474593"/>
<name>A0AAD0PVD0_PSEAV</name>